<dbReference type="InterPro" id="IPR002559">
    <property type="entry name" value="Transposase_11"/>
</dbReference>
<dbReference type="Proteomes" id="UP000182332">
    <property type="component" value="Unassembled WGS sequence"/>
</dbReference>
<evidence type="ECO:0000313" key="3">
    <source>
        <dbReference type="Proteomes" id="UP000182332"/>
    </source>
</evidence>
<dbReference type="GO" id="GO:0004803">
    <property type="term" value="F:transposase activity"/>
    <property type="evidence" value="ECO:0007669"/>
    <property type="project" value="InterPro"/>
</dbReference>
<sequence>LRMQAHPEMVEARRSIVEHPFGNLKQWIYGNGRFLLRQLKGARTEMALAVNAYNLKRAINVLGVRRMMELLA</sequence>
<dbReference type="Pfam" id="PF01609">
    <property type="entry name" value="DDE_Tnp_1"/>
    <property type="match status" value="1"/>
</dbReference>
<protein>
    <submittedName>
        <fullName evidence="2">Transposase</fullName>
    </submittedName>
</protein>
<name>A0A1I0DC74_9PSED</name>
<evidence type="ECO:0000313" key="2">
    <source>
        <dbReference type="EMBL" id="SET29298.1"/>
    </source>
</evidence>
<feature type="non-terminal residue" evidence="2">
    <location>
        <position position="1"/>
    </location>
</feature>
<organism evidence="2 3">
    <name type="scientific">Pseudomonas graminis</name>
    <dbReference type="NCBI Taxonomy" id="158627"/>
    <lineage>
        <taxon>Bacteria</taxon>
        <taxon>Pseudomonadati</taxon>
        <taxon>Pseudomonadota</taxon>
        <taxon>Gammaproteobacteria</taxon>
        <taxon>Pseudomonadales</taxon>
        <taxon>Pseudomonadaceae</taxon>
        <taxon>Pseudomonas</taxon>
    </lineage>
</organism>
<dbReference type="RefSeq" id="WP_139214465.1">
    <property type="nucleotide sequence ID" value="NZ_FOHW01000010.1"/>
</dbReference>
<feature type="domain" description="Transposase IS4-like" evidence="1">
    <location>
        <begin position="13"/>
        <end position="55"/>
    </location>
</feature>
<dbReference type="EMBL" id="FOHW01000010">
    <property type="protein sequence ID" value="SET29298.1"/>
    <property type="molecule type" value="Genomic_DNA"/>
</dbReference>
<reference evidence="2 3" key="1">
    <citation type="submission" date="2016-10" db="EMBL/GenBank/DDBJ databases">
        <authorList>
            <person name="de Groot N.N."/>
        </authorList>
    </citation>
    <scope>NUCLEOTIDE SEQUENCE [LARGE SCALE GENOMIC DNA]</scope>
    <source>
        <strain evidence="2 3">DSM 11363</strain>
    </source>
</reference>
<evidence type="ECO:0000259" key="1">
    <source>
        <dbReference type="Pfam" id="PF01609"/>
    </source>
</evidence>
<dbReference type="GO" id="GO:0006313">
    <property type="term" value="P:DNA transposition"/>
    <property type="evidence" value="ECO:0007669"/>
    <property type="project" value="InterPro"/>
</dbReference>
<proteinExistence type="predicted"/>
<dbReference type="AlphaFoldDB" id="A0A1I0DC74"/>
<gene>
    <name evidence="2" type="ORF">SAMN05216197_1101</name>
</gene>
<dbReference type="GO" id="GO:0003677">
    <property type="term" value="F:DNA binding"/>
    <property type="evidence" value="ECO:0007669"/>
    <property type="project" value="InterPro"/>
</dbReference>
<dbReference type="OrthoDB" id="9182628at2"/>
<accession>A0A1I0DC74</accession>